<dbReference type="PANTHER" id="PTHR22684">
    <property type="entry name" value="NULP1-RELATED"/>
    <property type="match status" value="1"/>
</dbReference>
<organism evidence="2 3">
    <name type="scientific">Steccherinum ochraceum</name>
    <dbReference type="NCBI Taxonomy" id="92696"/>
    <lineage>
        <taxon>Eukaryota</taxon>
        <taxon>Fungi</taxon>
        <taxon>Dikarya</taxon>
        <taxon>Basidiomycota</taxon>
        <taxon>Agaricomycotina</taxon>
        <taxon>Agaricomycetes</taxon>
        <taxon>Polyporales</taxon>
        <taxon>Steccherinaceae</taxon>
        <taxon>Steccherinum</taxon>
    </lineage>
</organism>
<feature type="compositionally biased region" description="Acidic residues" evidence="1">
    <location>
        <begin position="27"/>
        <end position="37"/>
    </location>
</feature>
<dbReference type="EMBL" id="RWJN01000047">
    <property type="protein sequence ID" value="TCD69203.1"/>
    <property type="molecule type" value="Genomic_DNA"/>
</dbReference>
<feature type="compositionally biased region" description="Acidic residues" evidence="1">
    <location>
        <begin position="730"/>
        <end position="739"/>
    </location>
</feature>
<keyword evidence="3" id="KW-1185">Reference proteome</keyword>
<comment type="caution">
    <text evidence="2">The sequence shown here is derived from an EMBL/GenBank/DDBJ whole genome shotgun (WGS) entry which is preliminary data.</text>
</comment>
<dbReference type="InterPro" id="IPR006994">
    <property type="entry name" value="TCF25/Rqc1"/>
</dbReference>
<dbReference type="Pfam" id="PF04910">
    <property type="entry name" value="Tcf25"/>
    <property type="match status" value="1"/>
</dbReference>
<accession>A0A4R0RPV8</accession>
<dbReference type="GO" id="GO:0072344">
    <property type="term" value="P:rescue of stalled ribosome"/>
    <property type="evidence" value="ECO:0007669"/>
    <property type="project" value="TreeGrafter"/>
</dbReference>
<feature type="region of interest" description="Disordered" evidence="1">
    <location>
        <begin position="204"/>
        <end position="226"/>
    </location>
</feature>
<feature type="compositionally biased region" description="Basic residues" evidence="1">
    <location>
        <begin position="81"/>
        <end position="91"/>
    </location>
</feature>
<evidence type="ECO:0000256" key="1">
    <source>
        <dbReference type="SAM" id="MobiDB-lite"/>
    </source>
</evidence>
<evidence type="ECO:0000313" key="3">
    <source>
        <dbReference type="Proteomes" id="UP000292702"/>
    </source>
</evidence>
<name>A0A4R0RPV8_9APHY</name>
<feature type="compositionally biased region" description="Basic and acidic residues" evidence="1">
    <location>
        <begin position="135"/>
        <end position="147"/>
    </location>
</feature>
<dbReference type="OrthoDB" id="205993at2759"/>
<protein>
    <recommendedName>
        <fullName evidence="4">Transcription factor 25</fullName>
    </recommendedName>
</protein>
<dbReference type="AlphaFoldDB" id="A0A4R0RPV8"/>
<gene>
    <name evidence="2" type="ORF">EIP91_008499</name>
</gene>
<feature type="compositionally biased region" description="Low complexity" evidence="1">
    <location>
        <begin position="69"/>
        <end position="80"/>
    </location>
</feature>
<feature type="compositionally biased region" description="Pro residues" evidence="1">
    <location>
        <begin position="108"/>
        <end position="118"/>
    </location>
</feature>
<feature type="compositionally biased region" description="Low complexity" evidence="1">
    <location>
        <begin position="92"/>
        <end position="107"/>
    </location>
</feature>
<evidence type="ECO:0008006" key="4">
    <source>
        <dbReference type="Google" id="ProtNLM"/>
    </source>
</evidence>
<dbReference type="PANTHER" id="PTHR22684:SF0">
    <property type="entry name" value="RIBOSOME QUALITY CONTROL COMPLEX SUBUNIT TCF25"/>
    <property type="match status" value="1"/>
</dbReference>
<feature type="region of interest" description="Disordered" evidence="1">
    <location>
        <begin position="709"/>
        <end position="771"/>
    </location>
</feature>
<dbReference type="STRING" id="92696.A0A4R0RPV8"/>
<feature type="compositionally biased region" description="Acidic residues" evidence="1">
    <location>
        <begin position="749"/>
        <end position="767"/>
    </location>
</feature>
<reference evidence="2 3" key="1">
    <citation type="submission" date="2018-11" db="EMBL/GenBank/DDBJ databases">
        <title>Genome assembly of Steccherinum ochraceum LE-BIN_3174, the white-rot fungus of the Steccherinaceae family (The Residual Polyporoid clade, Polyporales, Basidiomycota).</title>
        <authorList>
            <person name="Fedorova T.V."/>
            <person name="Glazunova O.A."/>
            <person name="Landesman E.O."/>
            <person name="Moiseenko K.V."/>
            <person name="Psurtseva N.V."/>
            <person name="Savinova O.S."/>
            <person name="Shakhova N.V."/>
            <person name="Tyazhelova T.V."/>
            <person name="Vasina D.V."/>
        </authorList>
    </citation>
    <scope>NUCLEOTIDE SEQUENCE [LARGE SCALE GENOMIC DNA]</scope>
    <source>
        <strain evidence="2 3">LE-BIN_3174</strain>
    </source>
</reference>
<feature type="region of interest" description="Disordered" evidence="1">
    <location>
        <begin position="1"/>
        <end position="167"/>
    </location>
</feature>
<sequence>MPPRLNKRQLREQEELAALSTSKEAEPEVEEESEDEQPTAWSRPAQQSAFAALGPEDHEDTESDASGPSQAKQAGSSTSTSKKKKKKKKKAPASAAALATPEATSTPEPAPSPSPASQPPTQKSSKQKKSKAKQKPQEEGDEIDRALAELALKHPGSVATPASKAPSRASSAFFSLLSVSLSNLDSEAEMRKFFGSKVVAASKAASSSSSPSRRRPVTARSNLTNPQSSWWPADLRQGLSLRQLTDEELAQKRSRHGYEEADVQGEKYWTVEYGKKYKGVTKSFIHMVMSGDPDGFFQLLRAFPYHADTLLQLSEVYSHREEHSSAADFIDRALFTYERAFIGAFNFTMGVNRLDFDHVENRPFYLGVHRQVADLQRRGCVRTSFEFAKLLLSLDPSSDPHGSLFHLDFLAIKSGQAQWLLDMWNAFEDMSKSVGTKRFTVTALPGWAYGRALALYTVEKSKHDIEHEKSTAALAEAIRKFPSIVPLLADKADITLPSDIRSSPAFRIKADAKTTSSEAEAILHLLSHLYAQRSNPLWKPKDVSKWFADTVASTVTASPTFARFSPSPPTDFRTLFALSPLAFSVYRHVLVQETSYRNLFAFFPPSVIAARQLACDPLPPPTRVTEYDSAFFAGAEDPFAHTARSRKQNARLLEQLIPDAAFRRQLEGFFQANPQFAQRFPGGIVQFAQLAGQLPEDALEDLFAAELAAEPPEEVRPGGMRVPGGLFGDGLDDLDDVDDVPPLAGEVRSEEEDGEESTEEDEGEGDEAVAPLPVRIWRNVLGRFWGGGEIPAEEEEETD</sequence>
<dbReference type="GO" id="GO:1990116">
    <property type="term" value="P:ribosome-associated ubiquitin-dependent protein catabolic process"/>
    <property type="evidence" value="ECO:0007669"/>
    <property type="project" value="TreeGrafter"/>
</dbReference>
<proteinExistence type="predicted"/>
<dbReference type="Proteomes" id="UP000292702">
    <property type="component" value="Unassembled WGS sequence"/>
</dbReference>
<feature type="compositionally biased region" description="Basic residues" evidence="1">
    <location>
        <begin position="125"/>
        <end position="134"/>
    </location>
</feature>
<dbReference type="GO" id="GO:1990112">
    <property type="term" value="C:RQC complex"/>
    <property type="evidence" value="ECO:0007669"/>
    <property type="project" value="TreeGrafter"/>
</dbReference>
<evidence type="ECO:0000313" key="2">
    <source>
        <dbReference type="EMBL" id="TCD69203.1"/>
    </source>
</evidence>